<dbReference type="GO" id="GO:0046982">
    <property type="term" value="F:protein heterodimerization activity"/>
    <property type="evidence" value="ECO:0007669"/>
    <property type="project" value="InterPro"/>
</dbReference>
<evidence type="ECO:0000313" key="3">
    <source>
        <dbReference type="EMBL" id="KUJ24583.1"/>
    </source>
</evidence>
<dbReference type="InterPro" id="IPR015010">
    <property type="entry name" value="TERF2IP_Myb"/>
</dbReference>
<feature type="region of interest" description="Disordered" evidence="1">
    <location>
        <begin position="647"/>
        <end position="735"/>
    </location>
</feature>
<evidence type="ECO:0000256" key="1">
    <source>
        <dbReference type="SAM" id="MobiDB-lite"/>
    </source>
</evidence>
<feature type="compositionally biased region" description="Acidic residues" evidence="1">
    <location>
        <begin position="143"/>
        <end position="163"/>
    </location>
</feature>
<feature type="region of interest" description="Disordered" evidence="1">
    <location>
        <begin position="123"/>
        <end position="163"/>
    </location>
</feature>
<dbReference type="Gene3D" id="1.10.10.60">
    <property type="entry name" value="Homeodomain-like"/>
    <property type="match status" value="1"/>
</dbReference>
<feature type="region of interest" description="Disordered" evidence="1">
    <location>
        <begin position="771"/>
        <end position="798"/>
    </location>
</feature>
<dbReference type="InterPro" id="IPR009057">
    <property type="entry name" value="Homeodomain-like_sf"/>
</dbReference>
<evidence type="ECO:0000259" key="2">
    <source>
        <dbReference type="Pfam" id="PF08914"/>
    </source>
</evidence>
<feature type="compositionally biased region" description="Polar residues" evidence="1">
    <location>
        <begin position="774"/>
        <end position="798"/>
    </location>
</feature>
<feature type="region of interest" description="Disordered" evidence="1">
    <location>
        <begin position="1021"/>
        <end position="1176"/>
    </location>
</feature>
<dbReference type="EMBL" id="KQ947404">
    <property type="protein sequence ID" value="KUJ24583.1"/>
    <property type="molecule type" value="Genomic_DNA"/>
</dbReference>
<evidence type="ECO:0000313" key="4">
    <source>
        <dbReference type="Proteomes" id="UP000070700"/>
    </source>
</evidence>
<feature type="compositionally biased region" description="Acidic residues" evidence="1">
    <location>
        <begin position="37"/>
        <end position="56"/>
    </location>
</feature>
<accession>A0A194XWH6</accession>
<feature type="compositionally biased region" description="Basic and acidic residues" evidence="1">
    <location>
        <begin position="1127"/>
        <end position="1138"/>
    </location>
</feature>
<dbReference type="CDD" id="cd11655">
    <property type="entry name" value="rap1_myb-like"/>
    <property type="match status" value="1"/>
</dbReference>
<feature type="region of interest" description="Disordered" evidence="1">
    <location>
        <begin position="822"/>
        <end position="844"/>
    </location>
</feature>
<dbReference type="InterPro" id="IPR009072">
    <property type="entry name" value="Histone-fold"/>
</dbReference>
<organism evidence="3 4">
    <name type="scientific">Mollisia scopiformis</name>
    <name type="common">Conifer needle endophyte fungus</name>
    <name type="synonym">Phialocephala scopiformis</name>
    <dbReference type="NCBI Taxonomy" id="149040"/>
    <lineage>
        <taxon>Eukaryota</taxon>
        <taxon>Fungi</taxon>
        <taxon>Dikarya</taxon>
        <taxon>Ascomycota</taxon>
        <taxon>Pezizomycotina</taxon>
        <taxon>Leotiomycetes</taxon>
        <taxon>Helotiales</taxon>
        <taxon>Mollisiaceae</taxon>
        <taxon>Mollisia</taxon>
    </lineage>
</organism>
<protein>
    <recommendedName>
        <fullName evidence="2">TERF2-interacting telomeric protein 1 Myb domain-containing protein</fullName>
    </recommendedName>
</protein>
<dbReference type="Proteomes" id="UP000070700">
    <property type="component" value="Unassembled WGS sequence"/>
</dbReference>
<dbReference type="Gene3D" id="1.10.20.10">
    <property type="entry name" value="Histone, subunit A"/>
    <property type="match status" value="1"/>
</dbReference>
<dbReference type="Pfam" id="PF10384">
    <property type="entry name" value="Scm3"/>
    <property type="match status" value="1"/>
</dbReference>
<proteinExistence type="predicted"/>
<feature type="region of interest" description="Disordered" evidence="1">
    <location>
        <begin position="37"/>
        <end position="57"/>
    </location>
</feature>
<dbReference type="RefSeq" id="XP_018078938.1">
    <property type="nucleotide sequence ID" value="XM_018218046.1"/>
</dbReference>
<dbReference type="GeneID" id="28827772"/>
<feature type="compositionally biased region" description="Polar residues" evidence="1">
    <location>
        <begin position="1082"/>
        <end position="1108"/>
    </location>
</feature>
<feature type="domain" description="TERF2-interacting telomeric protein 1 Myb" evidence="2">
    <location>
        <begin position="347"/>
        <end position="397"/>
    </location>
</feature>
<feature type="region of interest" description="Disordered" evidence="1">
    <location>
        <begin position="499"/>
        <end position="526"/>
    </location>
</feature>
<feature type="compositionally biased region" description="Polar residues" evidence="1">
    <location>
        <begin position="678"/>
        <end position="689"/>
    </location>
</feature>
<reference evidence="3 4" key="1">
    <citation type="submission" date="2015-10" db="EMBL/GenBank/DDBJ databases">
        <title>Full genome of DAOMC 229536 Phialocephala scopiformis, a fungal endophyte of spruce producing the potent anti-insectan compound rugulosin.</title>
        <authorList>
            <consortium name="DOE Joint Genome Institute"/>
            <person name="Walker A.K."/>
            <person name="Frasz S.L."/>
            <person name="Seifert K.A."/>
            <person name="Miller J.D."/>
            <person name="Mondo S.J."/>
            <person name="Labutti K."/>
            <person name="Lipzen A."/>
            <person name="Dockter R."/>
            <person name="Kennedy M."/>
            <person name="Grigoriev I.V."/>
            <person name="Spatafora J.W."/>
        </authorList>
    </citation>
    <scope>NUCLEOTIDE SEQUENCE [LARGE SCALE GENOMIC DNA]</scope>
    <source>
        <strain evidence="3 4">CBS 120377</strain>
    </source>
</reference>
<name>A0A194XWH6_MOLSC</name>
<dbReference type="Pfam" id="PF08914">
    <property type="entry name" value="Myb_Rap1"/>
    <property type="match status" value="1"/>
</dbReference>
<dbReference type="AlphaFoldDB" id="A0A194XWH6"/>
<dbReference type="PANTHER" id="PTHR15992">
    <property type="entry name" value="HOLLIDAY JUNCTION RECOGNITION PROTEIN"/>
    <property type="match status" value="1"/>
</dbReference>
<dbReference type="KEGG" id="psco:LY89DRAFT_713396"/>
<feature type="region of interest" description="Disordered" evidence="1">
    <location>
        <begin position="430"/>
        <end position="455"/>
    </location>
</feature>
<dbReference type="InParanoid" id="A0A194XWH6"/>
<feature type="compositionally biased region" description="Low complexity" evidence="1">
    <location>
        <begin position="1163"/>
        <end position="1176"/>
    </location>
</feature>
<gene>
    <name evidence="3" type="ORF">LY89DRAFT_713396</name>
</gene>
<sequence length="1229" mass="136538">MEPFPKRQRLYSPVGPAFPQSFDSEEVYYDEDDFVVEEEEEDEQVEDALPDLDPESDFQQKRARLDYKLKSTFESIFEKYGKDFDGVGDEIDLATGEIVVNNGHILEMLDERDAGDVNLAHSVPTELTEESEELPSSVLQEMSDMDEEDDEDDSDEGSEDEMMEDDLILRGFAQAVRFKRPSPELVSLREQVVRPQKPRNVHAPPPFMPNTQKKALPSRSEILAQFGPQLGPQIVDYVSKQSIPDKTPIEPAWRAPKLPAFESRKREVKKPIILPPEAERSPSPEEATSIWALPQQRGRRKGTHVSTSAKFGESSHISKQQERYAPDHIGIGTHDQASGSRRTRNGFTEEEDQIILDWVNRVRRKGEILNDHSWKELEAIHPSHKWQTWKQHYKRHFTYLLSNSTEESEVSVSEPSVNSLYVGPQVAPARTNFGSHNPAQHSTRPNRIRRPAQKDSRIISWSEAVDALESLDPDLHADMLKDAGISKYSNLNFSRSSVTTTKQDVKPANTKAVPRQTTAPSPKVTPRKIIDLTGDFSDDEVAPTPEQHLIPGAPCPHAECRAYSNILYRLQRRDDEQLSEMCLHLFRVHHTTPFPCGETSCPRKGEEGYFMQADLVKHVRKFHPHAGALQRLRGRVDSELLDLNVKLTTPPNDLSYRPVSQPRDSDFMSPTKFPSVRGPSSSHQRSSFSDTDRTPRAPTTTFGASHSTRMTSVSSMRVHHPSAMKTSVEEEAEGNNEQYLDYSDGLSMQAYRSTINSSGGLGSQLVYESPDLGASSSRHSKGTNIDAGNSLLSPDTATAASLDPPLSFFDDRRSSIVSMQPEHFAEPSEVKQPTTVIKETPDPSSPLAQLPSQAQVMMPSSPLEFAPNPMMPPSQPTTTMQRNILDPAYEFSDEEGHVEFAPTGPSVKSSIQMGSTHAPMAVPSMGPLSTTLDNAKATKSPTTTFAKKLNRVVKPSSHVSFTTPSAQKAIRQSILRMALDAEDFDELSLDKDDVVLLSSQPRKTALPETQFFVKQESVMNTPRRVSGPGTKKRRFSALRDGSSPDELAVEGSSPSTIAPIARKTTIKVEDESSLPELPALPNNRTEQQIRRSSQAGVPLSQITPSVSRRQIPIRTSIPLLNLTPSRRAPDSKEIRDSATEESSPPSSTLNPPRRERARRQKVADSSSSPLADLLTPTRKRSIAESLKVEQVTIVVKTPGGTFRSCGDDGFTCGRSFCFRCGSQDVPSNA</sequence>
<feature type="region of interest" description="Disordered" evidence="1">
    <location>
        <begin position="295"/>
        <end position="320"/>
    </location>
</feature>
<dbReference type="GO" id="GO:0042393">
    <property type="term" value="F:histone binding"/>
    <property type="evidence" value="ECO:0007669"/>
    <property type="project" value="InterPro"/>
</dbReference>
<dbReference type="SUPFAM" id="SSF46689">
    <property type="entry name" value="Homeodomain-like"/>
    <property type="match status" value="1"/>
</dbReference>
<dbReference type="PANTHER" id="PTHR15992:SF5">
    <property type="entry name" value="HOLLIDAY JUNCTION RECOGNITION PROTEIN"/>
    <property type="match status" value="1"/>
</dbReference>
<feature type="compositionally biased region" description="Polar residues" evidence="1">
    <location>
        <begin position="432"/>
        <end position="443"/>
    </location>
</feature>
<dbReference type="GO" id="GO:0005634">
    <property type="term" value="C:nucleus"/>
    <property type="evidence" value="ECO:0007669"/>
    <property type="project" value="InterPro"/>
</dbReference>
<dbReference type="OrthoDB" id="2420608at2759"/>
<keyword evidence="4" id="KW-1185">Reference proteome</keyword>
<dbReference type="InterPro" id="IPR018465">
    <property type="entry name" value="Scm3/HJURP"/>
</dbReference>
<feature type="compositionally biased region" description="Polar residues" evidence="1">
    <location>
        <begin position="702"/>
        <end position="715"/>
    </location>
</feature>